<proteinExistence type="inferred from homology"/>
<dbReference type="InterPro" id="IPR023796">
    <property type="entry name" value="Serpin_dom"/>
</dbReference>
<dbReference type="InterPro" id="IPR042178">
    <property type="entry name" value="Serpin_sf_1"/>
</dbReference>
<evidence type="ECO:0000313" key="4">
    <source>
        <dbReference type="WBParaSite" id="nRc.2.0.1.t11604-RA"/>
    </source>
</evidence>
<keyword evidence="3" id="KW-1185">Reference proteome</keyword>
<name>A0A915IBP8_ROMCU</name>
<dbReference type="GO" id="GO:0004867">
    <property type="term" value="F:serine-type endopeptidase inhibitor activity"/>
    <property type="evidence" value="ECO:0007669"/>
    <property type="project" value="InterPro"/>
</dbReference>
<evidence type="ECO:0000313" key="3">
    <source>
        <dbReference type="Proteomes" id="UP000887565"/>
    </source>
</evidence>
<dbReference type="Gene3D" id="3.30.497.10">
    <property type="entry name" value="Antithrombin, subunit I, domain 2"/>
    <property type="match status" value="1"/>
</dbReference>
<dbReference type="GO" id="GO:0005615">
    <property type="term" value="C:extracellular space"/>
    <property type="evidence" value="ECO:0007669"/>
    <property type="project" value="InterPro"/>
</dbReference>
<dbReference type="InterPro" id="IPR000215">
    <property type="entry name" value="Serpin_fam"/>
</dbReference>
<dbReference type="Pfam" id="PF00079">
    <property type="entry name" value="Serpin"/>
    <property type="match status" value="1"/>
</dbReference>
<evidence type="ECO:0000256" key="1">
    <source>
        <dbReference type="ARBA" id="ARBA00009500"/>
    </source>
</evidence>
<accession>A0A915IBP8</accession>
<reference evidence="4" key="1">
    <citation type="submission" date="2022-11" db="UniProtKB">
        <authorList>
            <consortium name="WormBaseParasite"/>
        </authorList>
    </citation>
    <scope>IDENTIFICATION</scope>
</reference>
<feature type="domain" description="Serpin" evidence="2">
    <location>
        <begin position="1"/>
        <end position="153"/>
    </location>
</feature>
<protein>
    <submittedName>
        <fullName evidence="4">Serpin domain-containing protein</fullName>
    </submittedName>
</protein>
<sequence>NVLFSPSTIASSYALIYATSQGQLKSEINNIIFANWTEQEIYDSTRRYTTSSKSKNFLGVEKIFYQQDTSPGPLPSRDLNQLISDVFNTTVDKVDFANNIDFSRSIINQWVSDKTRNKVRGLFSASDLKSDAVMVLASGAALDGTFTYGFCKHVQHSLKNSLLAIIDLVPTGLLSYLYAQNE</sequence>
<comment type="similarity">
    <text evidence="1">Belongs to the serpin family.</text>
</comment>
<evidence type="ECO:0000259" key="2">
    <source>
        <dbReference type="Pfam" id="PF00079"/>
    </source>
</evidence>
<dbReference type="WBParaSite" id="nRc.2.0.1.t11604-RA">
    <property type="protein sequence ID" value="nRc.2.0.1.t11604-RA"/>
    <property type="gene ID" value="nRc.2.0.1.g11604"/>
</dbReference>
<dbReference type="PANTHER" id="PTHR11461:SF211">
    <property type="entry name" value="GH10112P-RELATED"/>
    <property type="match status" value="1"/>
</dbReference>
<dbReference type="PANTHER" id="PTHR11461">
    <property type="entry name" value="SERINE PROTEASE INHIBITOR, SERPIN"/>
    <property type="match status" value="1"/>
</dbReference>
<dbReference type="SUPFAM" id="SSF56574">
    <property type="entry name" value="Serpins"/>
    <property type="match status" value="1"/>
</dbReference>
<dbReference type="Proteomes" id="UP000887565">
    <property type="component" value="Unplaced"/>
</dbReference>
<organism evidence="3 4">
    <name type="scientific">Romanomermis culicivorax</name>
    <name type="common">Nematode worm</name>
    <dbReference type="NCBI Taxonomy" id="13658"/>
    <lineage>
        <taxon>Eukaryota</taxon>
        <taxon>Metazoa</taxon>
        <taxon>Ecdysozoa</taxon>
        <taxon>Nematoda</taxon>
        <taxon>Enoplea</taxon>
        <taxon>Dorylaimia</taxon>
        <taxon>Mermithida</taxon>
        <taxon>Mermithoidea</taxon>
        <taxon>Mermithidae</taxon>
        <taxon>Romanomermis</taxon>
    </lineage>
</organism>
<dbReference type="InterPro" id="IPR036186">
    <property type="entry name" value="Serpin_sf"/>
</dbReference>
<dbReference type="AlphaFoldDB" id="A0A915IBP8"/>